<organism evidence="1 2">
    <name type="scientific">Kurthia sibirica</name>
    <dbReference type="NCBI Taxonomy" id="202750"/>
    <lineage>
        <taxon>Bacteria</taxon>
        <taxon>Bacillati</taxon>
        <taxon>Bacillota</taxon>
        <taxon>Bacilli</taxon>
        <taxon>Bacillales</taxon>
        <taxon>Caryophanaceae</taxon>
        <taxon>Kurthia</taxon>
    </lineage>
</organism>
<dbReference type="InterPro" id="IPR008257">
    <property type="entry name" value="Pept_M19"/>
</dbReference>
<reference evidence="1 2" key="1">
    <citation type="submission" date="2018-05" db="EMBL/GenBank/DDBJ databases">
        <title>Kurthia sibirica genome sequence.</title>
        <authorList>
            <person name="Maclea K.S."/>
            <person name="Goen A.E."/>
        </authorList>
    </citation>
    <scope>NUCLEOTIDE SEQUENCE [LARGE SCALE GENOMIC DNA]</scope>
    <source>
        <strain evidence="1 2">ATCC 49154</strain>
    </source>
</reference>
<dbReference type="Pfam" id="PF01244">
    <property type="entry name" value="Peptidase_M19"/>
    <property type="match status" value="1"/>
</dbReference>
<comment type="caution">
    <text evidence="1">The sequence shown here is derived from an EMBL/GenBank/DDBJ whole genome shotgun (WGS) entry which is preliminary data.</text>
</comment>
<dbReference type="GO" id="GO:0006508">
    <property type="term" value="P:proteolysis"/>
    <property type="evidence" value="ECO:0007669"/>
    <property type="project" value="InterPro"/>
</dbReference>
<gene>
    <name evidence="1" type="ORF">DEX24_11815</name>
</gene>
<dbReference type="OrthoDB" id="9804920at2"/>
<dbReference type="InterPro" id="IPR032466">
    <property type="entry name" value="Metal_Hydrolase"/>
</dbReference>
<dbReference type="GO" id="GO:0070573">
    <property type="term" value="F:metallodipeptidase activity"/>
    <property type="evidence" value="ECO:0007669"/>
    <property type="project" value="InterPro"/>
</dbReference>
<evidence type="ECO:0000313" key="2">
    <source>
        <dbReference type="Proteomes" id="UP000245938"/>
    </source>
</evidence>
<dbReference type="PANTHER" id="PTHR10443">
    <property type="entry name" value="MICROSOMAL DIPEPTIDASE"/>
    <property type="match status" value="1"/>
</dbReference>
<dbReference type="Gene3D" id="3.20.20.140">
    <property type="entry name" value="Metal-dependent hydrolases"/>
    <property type="match status" value="1"/>
</dbReference>
<dbReference type="SUPFAM" id="SSF51556">
    <property type="entry name" value="Metallo-dependent hydrolases"/>
    <property type="match status" value="1"/>
</dbReference>
<dbReference type="AlphaFoldDB" id="A0A2U3AJU4"/>
<dbReference type="RefSeq" id="WP_109306632.1">
    <property type="nucleotide sequence ID" value="NZ_BJUF01000081.1"/>
</dbReference>
<name>A0A2U3AJU4_9BACL</name>
<dbReference type="Proteomes" id="UP000245938">
    <property type="component" value="Unassembled WGS sequence"/>
</dbReference>
<evidence type="ECO:0000313" key="1">
    <source>
        <dbReference type="EMBL" id="PWI24802.1"/>
    </source>
</evidence>
<protein>
    <submittedName>
        <fullName evidence="1">Diguanylate cyclase</fullName>
    </submittedName>
</protein>
<dbReference type="EMBL" id="QFVR01000016">
    <property type="protein sequence ID" value="PWI24802.1"/>
    <property type="molecule type" value="Genomic_DNA"/>
</dbReference>
<keyword evidence="2" id="KW-1185">Reference proteome</keyword>
<accession>A0A2U3AJU4</accession>
<dbReference type="PANTHER" id="PTHR10443:SF12">
    <property type="entry name" value="DIPEPTIDASE"/>
    <property type="match status" value="1"/>
</dbReference>
<dbReference type="PROSITE" id="PS51365">
    <property type="entry name" value="RENAL_DIPEPTIDASE_2"/>
    <property type="match status" value="1"/>
</dbReference>
<sequence>MNIIDLHCDVLYKLAIAEEPLSFLNSPELDVTLNGLKAMKAKAQVFAIFVDENIPQSLKYLEALRQIEKFQYEVVAPYDELVHITNWQQLAQLKDGQIGAILSMEGLDAIGDDLNKLQSFIDAGILLAGLTWNNENAVAYGAIEDPTKGLKEFGQQALQLLNDHNIIVDVTHLNEQSFWDVLPLAKHVVASHSNVHTLCPCPRNLKDDQMTALVEAGGHIHLVYYPLFVKNGQEKGVHIEELVAHFMYAAKLVGADKLGLGSDFDGMAYKIEELQNCQDAQLLLQHLAPHFTEAEIIGIAATNFERFVTQIECK</sequence>
<proteinExistence type="predicted"/>